<gene>
    <name evidence="1" type="ORF">GCM10010411_76680</name>
</gene>
<reference evidence="1 2" key="1">
    <citation type="journal article" date="2019" name="Int. J. Syst. Evol. Microbiol.">
        <title>The Global Catalogue of Microorganisms (GCM) 10K type strain sequencing project: providing services to taxonomists for standard genome sequencing and annotation.</title>
        <authorList>
            <consortium name="The Broad Institute Genomics Platform"/>
            <consortium name="The Broad Institute Genome Sequencing Center for Infectious Disease"/>
            <person name="Wu L."/>
            <person name="Ma J."/>
        </authorList>
    </citation>
    <scope>NUCLEOTIDE SEQUENCE [LARGE SCALE GENOMIC DNA]</scope>
    <source>
        <strain evidence="1 2">JCM 6833</strain>
    </source>
</reference>
<accession>A0ABN3QJF6</accession>
<proteinExistence type="predicted"/>
<keyword evidence="2" id="KW-1185">Reference proteome</keyword>
<dbReference type="Proteomes" id="UP001501509">
    <property type="component" value="Unassembled WGS sequence"/>
</dbReference>
<dbReference type="EMBL" id="BAAATD010000013">
    <property type="protein sequence ID" value="GAA2628077.1"/>
    <property type="molecule type" value="Genomic_DNA"/>
</dbReference>
<name>A0ABN3QJF6_9ACTN</name>
<evidence type="ECO:0000313" key="2">
    <source>
        <dbReference type="Proteomes" id="UP001501509"/>
    </source>
</evidence>
<sequence length="163" mass="18216">MIIMFVTPPNSFGHTRVAEWPPAGRHLNIYIQHRNTGAMTGPTQIADDRTARAESMAKAREAAARVMDVDVADVHVRWIDASPDRTRHTDTWLAAQWDGRRAITVQQITRDDDNNPVWSARRGHTRHFDHDLGLGEAAIEAKGLIAQALAGLLQDAPYRPTPR</sequence>
<organism evidence="1 2">
    <name type="scientific">Actinomadura fulvescens</name>
    <dbReference type="NCBI Taxonomy" id="46160"/>
    <lineage>
        <taxon>Bacteria</taxon>
        <taxon>Bacillati</taxon>
        <taxon>Actinomycetota</taxon>
        <taxon>Actinomycetes</taxon>
        <taxon>Streptosporangiales</taxon>
        <taxon>Thermomonosporaceae</taxon>
        <taxon>Actinomadura</taxon>
    </lineage>
</organism>
<comment type="caution">
    <text evidence="1">The sequence shown here is derived from an EMBL/GenBank/DDBJ whole genome shotgun (WGS) entry which is preliminary data.</text>
</comment>
<evidence type="ECO:0000313" key="1">
    <source>
        <dbReference type="EMBL" id="GAA2628077.1"/>
    </source>
</evidence>
<protein>
    <submittedName>
        <fullName evidence="1">Uncharacterized protein</fullName>
    </submittedName>
</protein>